<accession>A0A076FCA0</accession>
<evidence type="ECO:0000313" key="1">
    <source>
        <dbReference type="EMBL" id="AII15842.1"/>
    </source>
</evidence>
<dbReference type="EMBL" id="KJ184318">
    <property type="protein sequence ID" value="AII15842.1"/>
    <property type="molecule type" value="Genomic_DNA"/>
</dbReference>
<proteinExistence type="predicted"/>
<dbReference type="Proteomes" id="UP000203413">
    <property type="component" value="Segment"/>
</dbReference>
<evidence type="ECO:0000313" key="2">
    <source>
        <dbReference type="Proteomes" id="UP000203413"/>
    </source>
</evidence>
<protein>
    <submittedName>
        <fullName evidence="1">Uncharacterized protein</fullName>
    </submittedName>
</protein>
<dbReference type="GeneID" id="20098360"/>
<organism evidence="1 2">
    <name type="scientific">Penaeus monodon nudivirus</name>
    <dbReference type="NCBI Taxonomy" id="1529056"/>
    <lineage>
        <taxon>Viruses</taxon>
        <taxon>Viruses incertae sedis</taxon>
        <taxon>Naldaviricetes</taxon>
        <taxon>Lefavirales</taxon>
        <taxon>Nudiviridae</taxon>
        <taxon>Gammanudivirus</taxon>
        <taxon>Gammanudivirus pemonodonis</taxon>
    </lineage>
</organism>
<keyword evidence="2" id="KW-1185">Reference proteome</keyword>
<dbReference type="KEGG" id="vg:20098360"/>
<dbReference type="RefSeq" id="YP_009051892.1">
    <property type="nucleotide sequence ID" value="NC_024692.1"/>
</dbReference>
<name>A0A076FCA0_9VIRU</name>
<gene>
    <name evidence="1" type="ORF">PmNV_054</name>
</gene>
<reference evidence="1 2" key="1">
    <citation type="journal article" date="2014" name="BMC Genomics">
        <title>The genome and occlusion bodies of marine Penaeus monodon nudivirus (PmNV, also known as MBV and PemoNPV) suggest that it should be assigned to a new nudivirus genus that is distinct from the terrestrial nudiviruses.</title>
        <authorList>
            <person name="Yang Y.T."/>
            <person name="Lee D.Y."/>
            <person name="Wang Y."/>
            <person name="Hu J.M."/>
            <person name="Li W.H."/>
            <person name="Leu J.H."/>
            <person name="Chang G.D."/>
            <person name="Ke H.M."/>
            <person name="Kang S.T."/>
            <person name="Lin S.S."/>
            <person name="Kou G.H."/>
            <person name="Lo C.F."/>
        </authorList>
    </citation>
    <scope>NUCLEOTIDE SEQUENCE [LARGE SCALE GENOMIC DNA]</scope>
    <source>
        <strain evidence="1">Indonesia</strain>
    </source>
</reference>
<sequence length="220" mass="25146">MYHDVIDALRSNFVVFTDIFNSKAPIPPLNLAEFNKFNYIIQSDDVVNINIFSSMFNHINKIDGNMHAVYVNPPNVIHKTATVFTKPANPNINIPLAITKDSFYFPLNPLRVYDNLNAPHRVLSIATIPEVQYDKIWQLNPNLTLDQNMDILMQKLLFTTIMIDSDTYNELHGKIEAYNSFKIINVVMGMMDPAIGPSRCNFTDLDKYTPLGFDFTIIPN</sequence>